<feature type="transmembrane region" description="Helical" evidence="1">
    <location>
        <begin position="171"/>
        <end position="193"/>
    </location>
</feature>
<proteinExistence type="predicted"/>
<dbReference type="InterPro" id="IPR000620">
    <property type="entry name" value="EamA_dom"/>
</dbReference>
<dbReference type="RefSeq" id="WP_182921504.1">
    <property type="nucleotide sequence ID" value="NZ_WNXD01000001.1"/>
</dbReference>
<feature type="transmembrane region" description="Helical" evidence="1">
    <location>
        <begin position="238"/>
        <end position="259"/>
    </location>
</feature>
<reference evidence="3" key="1">
    <citation type="submission" date="2019-11" db="EMBL/GenBank/DDBJ databases">
        <title>Description of Pedobacter sp. LMG 31464T.</title>
        <authorList>
            <person name="Carlier A."/>
            <person name="Qi S."/>
            <person name="Vandamme P."/>
        </authorList>
    </citation>
    <scope>NUCLEOTIDE SEQUENCE</scope>
    <source>
        <strain evidence="3">LMG 31464</strain>
    </source>
</reference>
<dbReference type="SUPFAM" id="SSF103481">
    <property type="entry name" value="Multidrug resistance efflux transporter EmrE"/>
    <property type="match status" value="2"/>
</dbReference>
<sequence length="290" mass="32463">MIYLVLSITCSVIVGVLLKLAKRYQINVMQAVTWNYLFAIGLSAFFFKPDFSTLNFTVALSPIYLVIGILLPAIFLIQGYAVQQTGLARTDIAQRLSLFISLCAAYFLFNESFDRLKYVGLIFGFIAIVFTIYRKFGSPSSKHTWLYLLLVFVGFGAIDVFFKFVSQITVIPYTTSLFLIFCIAFILSLGYILYLAITKRTKIQLINFVCGCVLGFFNFGNILFYLKAHRAMSDQPSTVFAAMNIGVIIAGSLIGIVLFKERLSKLNYTGLILALVAIVLITLSKLHAVR</sequence>
<keyword evidence="1" id="KW-1133">Transmembrane helix</keyword>
<evidence type="ECO:0000313" key="3">
    <source>
        <dbReference type="EMBL" id="MBB2144830.1"/>
    </source>
</evidence>
<feature type="transmembrane region" description="Helical" evidence="1">
    <location>
        <begin position="6"/>
        <end position="21"/>
    </location>
</feature>
<evidence type="ECO:0000259" key="2">
    <source>
        <dbReference type="Pfam" id="PF00892"/>
    </source>
</evidence>
<feature type="domain" description="EamA" evidence="2">
    <location>
        <begin position="2"/>
        <end position="132"/>
    </location>
</feature>
<feature type="transmembrane region" description="Helical" evidence="1">
    <location>
        <begin position="205"/>
        <end position="226"/>
    </location>
</feature>
<feature type="transmembrane region" description="Helical" evidence="1">
    <location>
        <begin position="92"/>
        <end position="109"/>
    </location>
</feature>
<dbReference type="EMBL" id="WNXD01000001">
    <property type="protein sequence ID" value="MBB2144830.1"/>
    <property type="molecule type" value="Genomic_DNA"/>
</dbReference>
<organism evidence="3 4">
    <name type="scientific">Pedobacter planticolens</name>
    <dbReference type="NCBI Taxonomy" id="2679964"/>
    <lineage>
        <taxon>Bacteria</taxon>
        <taxon>Pseudomonadati</taxon>
        <taxon>Bacteroidota</taxon>
        <taxon>Sphingobacteriia</taxon>
        <taxon>Sphingobacteriales</taxon>
        <taxon>Sphingobacteriaceae</taxon>
        <taxon>Pedobacter</taxon>
    </lineage>
</organism>
<gene>
    <name evidence="3" type="ORF">GM921_05000</name>
</gene>
<name>A0A923DY74_9SPHI</name>
<keyword evidence="1" id="KW-0472">Membrane</keyword>
<feature type="transmembrane region" description="Helical" evidence="1">
    <location>
        <begin position="28"/>
        <end position="47"/>
    </location>
</feature>
<dbReference type="Gene3D" id="1.10.3730.20">
    <property type="match status" value="1"/>
</dbReference>
<accession>A0A923DY74</accession>
<evidence type="ECO:0000256" key="1">
    <source>
        <dbReference type="SAM" id="Phobius"/>
    </source>
</evidence>
<keyword evidence="4" id="KW-1185">Reference proteome</keyword>
<dbReference type="Pfam" id="PF00892">
    <property type="entry name" value="EamA"/>
    <property type="match status" value="1"/>
</dbReference>
<keyword evidence="1" id="KW-0812">Transmembrane</keyword>
<dbReference type="InterPro" id="IPR037185">
    <property type="entry name" value="EmrE-like"/>
</dbReference>
<protein>
    <submittedName>
        <fullName evidence="3">EamA family transporter</fullName>
    </submittedName>
</protein>
<comment type="caution">
    <text evidence="3">The sequence shown here is derived from an EMBL/GenBank/DDBJ whole genome shotgun (WGS) entry which is preliminary data.</text>
</comment>
<feature type="transmembrane region" description="Helical" evidence="1">
    <location>
        <begin position="266"/>
        <end position="284"/>
    </location>
</feature>
<dbReference type="GO" id="GO:0016020">
    <property type="term" value="C:membrane"/>
    <property type="evidence" value="ECO:0007669"/>
    <property type="project" value="InterPro"/>
</dbReference>
<dbReference type="Proteomes" id="UP000601055">
    <property type="component" value="Unassembled WGS sequence"/>
</dbReference>
<evidence type="ECO:0000313" key="4">
    <source>
        <dbReference type="Proteomes" id="UP000601055"/>
    </source>
</evidence>
<feature type="transmembrane region" description="Helical" evidence="1">
    <location>
        <begin position="115"/>
        <end position="133"/>
    </location>
</feature>
<feature type="transmembrane region" description="Helical" evidence="1">
    <location>
        <begin position="145"/>
        <end position="165"/>
    </location>
</feature>
<dbReference type="AlphaFoldDB" id="A0A923DY74"/>
<feature type="transmembrane region" description="Helical" evidence="1">
    <location>
        <begin position="59"/>
        <end position="80"/>
    </location>
</feature>